<comment type="similarity">
    <text evidence="2">Belongs to the nitroreductase family.</text>
</comment>
<dbReference type="AlphaFoldDB" id="A0A382P440"/>
<sequence>MTNQPTYLQDLIISRRTIHNFIPDKIPDNALIKEAIKIACWAPNHHLTEPWRFYLLGKETICNICELNKAMMVSTKGVDSAEEKYRRWLDIPGWLIVTCQRSEDDILYREDYAACCCVIQNFMLYLWSNGVGTKWSTGAVTQDDRCYDITWIDRKSENIIGLIWYGYPAETPKTLRKNLEQVLIELP</sequence>
<keyword evidence="4" id="KW-0288">FMN</keyword>
<evidence type="ECO:0000256" key="2">
    <source>
        <dbReference type="ARBA" id="ARBA00007118"/>
    </source>
</evidence>
<dbReference type="InterPro" id="IPR052530">
    <property type="entry name" value="NAD(P)H_nitroreductase"/>
</dbReference>
<evidence type="ECO:0000259" key="8">
    <source>
        <dbReference type="Pfam" id="PF00881"/>
    </source>
</evidence>
<evidence type="ECO:0000256" key="3">
    <source>
        <dbReference type="ARBA" id="ARBA00022630"/>
    </source>
</evidence>
<reference evidence="9" key="1">
    <citation type="submission" date="2018-05" db="EMBL/GenBank/DDBJ databases">
        <authorList>
            <person name="Lanie J.A."/>
            <person name="Ng W.-L."/>
            <person name="Kazmierczak K.M."/>
            <person name="Andrzejewski T.M."/>
            <person name="Davidsen T.M."/>
            <person name="Wayne K.J."/>
            <person name="Tettelin H."/>
            <person name="Glass J.I."/>
            <person name="Rusch D."/>
            <person name="Podicherti R."/>
            <person name="Tsui H.-C.T."/>
            <person name="Winkler M.E."/>
        </authorList>
    </citation>
    <scope>NUCLEOTIDE SEQUENCE</scope>
</reference>
<evidence type="ECO:0000256" key="6">
    <source>
        <dbReference type="ARBA" id="ARBA00023002"/>
    </source>
</evidence>
<dbReference type="PANTHER" id="PTHR43821">
    <property type="entry name" value="NAD(P)H NITROREDUCTASE YDJA-RELATED"/>
    <property type="match status" value="1"/>
</dbReference>
<dbReference type="EMBL" id="UINC01103878">
    <property type="protein sequence ID" value="SVC66601.1"/>
    <property type="molecule type" value="Genomic_DNA"/>
</dbReference>
<dbReference type="PANTHER" id="PTHR43821:SF1">
    <property type="entry name" value="NAD(P)H NITROREDUCTASE YDJA-RELATED"/>
    <property type="match status" value="1"/>
</dbReference>
<dbReference type="InterPro" id="IPR029479">
    <property type="entry name" value="Nitroreductase"/>
</dbReference>
<dbReference type="InterPro" id="IPR026021">
    <property type="entry name" value="YdjA-like"/>
</dbReference>
<evidence type="ECO:0000256" key="7">
    <source>
        <dbReference type="ARBA" id="ARBA00023027"/>
    </source>
</evidence>
<dbReference type="Pfam" id="PF00881">
    <property type="entry name" value="Nitroreductase"/>
    <property type="match status" value="1"/>
</dbReference>
<name>A0A382P440_9ZZZZ</name>
<evidence type="ECO:0000256" key="1">
    <source>
        <dbReference type="ARBA" id="ARBA00001917"/>
    </source>
</evidence>
<organism evidence="9">
    <name type="scientific">marine metagenome</name>
    <dbReference type="NCBI Taxonomy" id="408172"/>
    <lineage>
        <taxon>unclassified sequences</taxon>
        <taxon>metagenomes</taxon>
        <taxon>ecological metagenomes</taxon>
    </lineage>
</organism>
<dbReference type="SUPFAM" id="SSF55469">
    <property type="entry name" value="FMN-dependent nitroreductase-like"/>
    <property type="match status" value="1"/>
</dbReference>
<keyword evidence="6" id="KW-0560">Oxidoreductase</keyword>
<evidence type="ECO:0000313" key="9">
    <source>
        <dbReference type="EMBL" id="SVC66601.1"/>
    </source>
</evidence>
<dbReference type="Gene3D" id="3.40.109.10">
    <property type="entry name" value="NADH Oxidase"/>
    <property type="match status" value="1"/>
</dbReference>
<dbReference type="InterPro" id="IPR000415">
    <property type="entry name" value="Nitroreductase-like"/>
</dbReference>
<evidence type="ECO:0000256" key="4">
    <source>
        <dbReference type="ARBA" id="ARBA00022643"/>
    </source>
</evidence>
<accession>A0A382P440</accession>
<dbReference type="CDD" id="cd02135">
    <property type="entry name" value="YdjA-like"/>
    <property type="match status" value="1"/>
</dbReference>
<comment type="cofactor">
    <cofactor evidence="1">
        <name>FMN</name>
        <dbReference type="ChEBI" id="CHEBI:58210"/>
    </cofactor>
</comment>
<dbReference type="GO" id="GO:0016491">
    <property type="term" value="F:oxidoreductase activity"/>
    <property type="evidence" value="ECO:0007669"/>
    <property type="project" value="UniProtKB-KW"/>
</dbReference>
<keyword evidence="7" id="KW-0520">NAD</keyword>
<gene>
    <name evidence="9" type="ORF">METZ01_LOCUS319455</name>
</gene>
<proteinExistence type="inferred from homology"/>
<keyword evidence="5" id="KW-0521">NADP</keyword>
<feature type="domain" description="Nitroreductase" evidence="8">
    <location>
        <begin position="13"/>
        <end position="167"/>
    </location>
</feature>
<keyword evidence="3" id="KW-0285">Flavoprotein</keyword>
<protein>
    <recommendedName>
        <fullName evidence="8">Nitroreductase domain-containing protein</fullName>
    </recommendedName>
</protein>
<evidence type="ECO:0000256" key="5">
    <source>
        <dbReference type="ARBA" id="ARBA00022857"/>
    </source>
</evidence>